<keyword evidence="3" id="KW-1185">Reference proteome</keyword>
<feature type="transmembrane region" description="Helical" evidence="1">
    <location>
        <begin position="12"/>
        <end position="30"/>
    </location>
</feature>
<evidence type="ECO:0000256" key="1">
    <source>
        <dbReference type="SAM" id="Phobius"/>
    </source>
</evidence>
<feature type="transmembrane region" description="Helical" evidence="1">
    <location>
        <begin position="61"/>
        <end position="80"/>
    </location>
</feature>
<dbReference type="Proteomes" id="UP001171945">
    <property type="component" value="Unassembled WGS sequence"/>
</dbReference>
<organism evidence="2 3">
    <name type="scientific">Candidatus Marithioploca araucensis</name>
    <dbReference type="NCBI Taxonomy" id="70273"/>
    <lineage>
        <taxon>Bacteria</taxon>
        <taxon>Pseudomonadati</taxon>
        <taxon>Pseudomonadota</taxon>
        <taxon>Gammaproteobacteria</taxon>
        <taxon>Thiotrichales</taxon>
        <taxon>Thiotrichaceae</taxon>
        <taxon>Candidatus Marithioploca</taxon>
    </lineage>
</organism>
<protein>
    <submittedName>
        <fullName evidence="2">Uncharacterized protein</fullName>
    </submittedName>
</protein>
<reference evidence="2" key="1">
    <citation type="submission" date="2023-06" db="EMBL/GenBank/DDBJ databases">
        <title>Uncultivated large filamentous bacteria from sulfidic sediments reveal new species and different genomic features in energy metabolism and defense.</title>
        <authorList>
            <person name="Fonseca A."/>
        </authorList>
    </citation>
    <scope>NUCLEOTIDE SEQUENCE</scope>
    <source>
        <strain evidence="2">HSG4</strain>
    </source>
</reference>
<evidence type="ECO:0000313" key="2">
    <source>
        <dbReference type="EMBL" id="MDM8562682.1"/>
    </source>
</evidence>
<gene>
    <name evidence="2" type="ORF">QUF54_04935</name>
</gene>
<keyword evidence="1" id="KW-0812">Transmembrane</keyword>
<keyword evidence="1" id="KW-1133">Transmembrane helix</keyword>
<comment type="caution">
    <text evidence="2">The sequence shown here is derived from an EMBL/GenBank/DDBJ whole genome shotgun (WGS) entry which is preliminary data.</text>
</comment>
<keyword evidence="1" id="KW-0472">Membrane</keyword>
<evidence type="ECO:0000313" key="3">
    <source>
        <dbReference type="Proteomes" id="UP001171945"/>
    </source>
</evidence>
<feature type="transmembrane region" description="Helical" evidence="1">
    <location>
        <begin position="92"/>
        <end position="111"/>
    </location>
</feature>
<accession>A0ABT7VSZ3</accession>
<sequence>FSKLINHPENKWPLYFLLLISVLIIFKFHWLLTLIIFGYLSYAISFSIYLDIFYRFPARVAHPILIMCASFVILLIFHLWSHKFPAKNTNHSILATTFILGVFWFLFNIGMHHNISKNTAFELSLNRLQSAYQGKILYIPPLVLQWEKMDPLKRYHFNFQMISAGGTDTFSPSFYKSLEKLGVKKGYEMIPALINNPNAYVIEMKTNPYCVTHDMMENDNLKCRAVVIEQLPNGRVILKLKPKRTSLWK</sequence>
<feature type="transmembrane region" description="Helical" evidence="1">
    <location>
        <begin position="36"/>
        <end position="54"/>
    </location>
</feature>
<dbReference type="EMBL" id="JAUCGM010000248">
    <property type="protein sequence ID" value="MDM8562682.1"/>
    <property type="molecule type" value="Genomic_DNA"/>
</dbReference>
<proteinExistence type="predicted"/>
<name>A0ABT7VSZ3_9GAMM</name>
<feature type="non-terminal residue" evidence="2">
    <location>
        <position position="1"/>
    </location>
</feature>